<feature type="compositionally biased region" description="Basic and acidic residues" evidence="1">
    <location>
        <begin position="48"/>
        <end position="66"/>
    </location>
</feature>
<dbReference type="AlphaFoldDB" id="A0AAV7TC30"/>
<proteinExistence type="predicted"/>
<sequence>MGPTRHFRVLALPWRRSLATEHVTRTPEKHRRTSGPRWDQKGSVLTMKGKEREAGRKRTTKTRAETEDVEERPGLFAGVAGILPPQAIVSEKGGTALSPLQARFSTTAGSLPQCLSRLLTSLRAVPPMLPAPVLHPRHRLPGLLAGSPDACYLALAMLQGRRAVVAVILEALGASRAFHFPLCRASLQSVFLRVFTSQGLKLSYAGWGPSGGLNSRWMGQVRASSSEL</sequence>
<evidence type="ECO:0000256" key="1">
    <source>
        <dbReference type="SAM" id="MobiDB-lite"/>
    </source>
</evidence>
<gene>
    <name evidence="2" type="ORF">NDU88_005780</name>
</gene>
<protein>
    <submittedName>
        <fullName evidence="2">Uncharacterized protein</fullName>
    </submittedName>
</protein>
<evidence type="ECO:0000313" key="2">
    <source>
        <dbReference type="EMBL" id="KAJ1173956.1"/>
    </source>
</evidence>
<dbReference type="Proteomes" id="UP001066276">
    <property type="component" value="Chromosome 4_1"/>
</dbReference>
<evidence type="ECO:0000313" key="3">
    <source>
        <dbReference type="Proteomes" id="UP001066276"/>
    </source>
</evidence>
<organism evidence="2 3">
    <name type="scientific">Pleurodeles waltl</name>
    <name type="common">Iberian ribbed newt</name>
    <dbReference type="NCBI Taxonomy" id="8319"/>
    <lineage>
        <taxon>Eukaryota</taxon>
        <taxon>Metazoa</taxon>
        <taxon>Chordata</taxon>
        <taxon>Craniata</taxon>
        <taxon>Vertebrata</taxon>
        <taxon>Euteleostomi</taxon>
        <taxon>Amphibia</taxon>
        <taxon>Batrachia</taxon>
        <taxon>Caudata</taxon>
        <taxon>Salamandroidea</taxon>
        <taxon>Salamandridae</taxon>
        <taxon>Pleurodelinae</taxon>
        <taxon>Pleurodeles</taxon>
    </lineage>
</organism>
<keyword evidence="3" id="KW-1185">Reference proteome</keyword>
<feature type="region of interest" description="Disordered" evidence="1">
    <location>
        <begin position="22"/>
        <end position="70"/>
    </location>
</feature>
<dbReference type="EMBL" id="JANPWB010000007">
    <property type="protein sequence ID" value="KAJ1173956.1"/>
    <property type="molecule type" value="Genomic_DNA"/>
</dbReference>
<comment type="caution">
    <text evidence="2">The sequence shown here is derived from an EMBL/GenBank/DDBJ whole genome shotgun (WGS) entry which is preliminary data.</text>
</comment>
<reference evidence="2" key="1">
    <citation type="journal article" date="2022" name="bioRxiv">
        <title>Sequencing and chromosome-scale assembly of the giantPleurodeles waltlgenome.</title>
        <authorList>
            <person name="Brown T."/>
            <person name="Elewa A."/>
            <person name="Iarovenko S."/>
            <person name="Subramanian E."/>
            <person name="Araus A.J."/>
            <person name="Petzold A."/>
            <person name="Susuki M."/>
            <person name="Suzuki K.-i.T."/>
            <person name="Hayashi T."/>
            <person name="Toyoda A."/>
            <person name="Oliveira C."/>
            <person name="Osipova E."/>
            <person name="Leigh N.D."/>
            <person name="Simon A."/>
            <person name="Yun M.H."/>
        </authorList>
    </citation>
    <scope>NUCLEOTIDE SEQUENCE</scope>
    <source>
        <strain evidence="2">20211129_DDA</strain>
        <tissue evidence="2">Liver</tissue>
    </source>
</reference>
<accession>A0AAV7TC30</accession>
<name>A0AAV7TC30_PLEWA</name>